<dbReference type="Gene3D" id="3.50.50.60">
    <property type="entry name" value="FAD/NAD(P)-binding domain"/>
    <property type="match status" value="1"/>
</dbReference>
<dbReference type="EMBL" id="JAUSRF010000005">
    <property type="protein sequence ID" value="MDP9836985.1"/>
    <property type="molecule type" value="Genomic_DNA"/>
</dbReference>
<evidence type="ECO:0000313" key="2">
    <source>
        <dbReference type="Proteomes" id="UP001241472"/>
    </source>
</evidence>
<dbReference type="InterPro" id="IPR006905">
    <property type="entry name" value="Flavin_halogenase"/>
</dbReference>
<proteinExistence type="predicted"/>
<name>A0ABT9PR93_9HYPH</name>
<dbReference type="PROSITE" id="PS51257">
    <property type="entry name" value="PROKAR_LIPOPROTEIN"/>
    <property type="match status" value="1"/>
</dbReference>
<accession>A0ABT9PR93</accession>
<organism evidence="1 2">
    <name type="scientific">Neorhizobium huautlense</name>
    <dbReference type="NCBI Taxonomy" id="67774"/>
    <lineage>
        <taxon>Bacteria</taxon>
        <taxon>Pseudomonadati</taxon>
        <taxon>Pseudomonadota</taxon>
        <taxon>Alphaproteobacteria</taxon>
        <taxon>Hyphomicrobiales</taxon>
        <taxon>Rhizobiaceae</taxon>
        <taxon>Rhizobium/Agrobacterium group</taxon>
        <taxon>Neorhizobium</taxon>
    </lineage>
</organism>
<dbReference type="SUPFAM" id="SSF51905">
    <property type="entry name" value="FAD/NAD(P)-binding domain"/>
    <property type="match status" value="1"/>
</dbReference>
<dbReference type="Pfam" id="PF04820">
    <property type="entry name" value="Trp_halogenase"/>
    <property type="match status" value="1"/>
</dbReference>
<protein>
    <submittedName>
        <fullName evidence="1">Flavin-dependent dehydrogenase</fullName>
    </submittedName>
</protein>
<dbReference type="InterPro" id="IPR050816">
    <property type="entry name" value="Flavin-dep_Halogenase_NPB"/>
</dbReference>
<dbReference type="Gene3D" id="3.30.9.100">
    <property type="match status" value="1"/>
</dbReference>
<keyword evidence="2" id="KW-1185">Reference proteome</keyword>
<gene>
    <name evidence="1" type="ORF">J2T09_001737</name>
</gene>
<comment type="caution">
    <text evidence="1">The sequence shown here is derived from an EMBL/GenBank/DDBJ whole genome shotgun (WGS) entry which is preliminary data.</text>
</comment>
<dbReference type="PANTHER" id="PTHR43747">
    <property type="entry name" value="FAD-BINDING PROTEIN"/>
    <property type="match status" value="1"/>
</dbReference>
<sequence length="360" mass="38636">MRFDVAVIGGGAAGCAAAATIAPSASVVLIDRIAAPGWRIGETLPGAARRVLVAIGGWERFTTAGHAEAPVKVSRWGSDEPVTIDAFRDPDGVGWRLGRARFEADLRADAAARGAVLLTPVAVDRLQRTDVGWTVTFGNGETLEARQIIDASGRRSRLLHPFGQRRVRMDRLACVYQRVRQCGDGNPSTYTQAMPDGWWYTAALHDGWRIVAFHGDSDEAALRTILRAGPVAVAQRVPGLVEAMGDIEPASALPPQSCAAHSSAASAAGDGWLAAGDCAISLDPLSSQGLLNALVTGMEAGECTLALLAGNTMAIQLHAERIGRIWRAYLAHYMTYYGMERRWPDTPFWHRRISGASFRP</sequence>
<dbReference type="PANTHER" id="PTHR43747:SF1">
    <property type="entry name" value="SLR1998 PROTEIN"/>
    <property type="match status" value="1"/>
</dbReference>
<reference evidence="1 2" key="1">
    <citation type="submission" date="2023-07" db="EMBL/GenBank/DDBJ databases">
        <title>Sorghum-associated microbial communities from plants grown in Nebraska, USA.</title>
        <authorList>
            <person name="Schachtman D."/>
        </authorList>
    </citation>
    <scope>NUCLEOTIDE SEQUENCE [LARGE SCALE GENOMIC DNA]</scope>
    <source>
        <strain evidence="1 2">DS1307</strain>
    </source>
</reference>
<dbReference type="RefSeq" id="WP_306833280.1">
    <property type="nucleotide sequence ID" value="NZ_JAUSRF010000005.1"/>
</dbReference>
<evidence type="ECO:0000313" key="1">
    <source>
        <dbReference type="EMBL" id="MDP9836985.1"/>
    </source>
</evidence>
<dbReference type="InterPro" id="IPR036188">
    <property type="entry name" value="FAD/NAD-bd_sf"/>
</dbReference>
<dbReference type="Proteomes" id="UP001241472">
    <property type="component" value="Unassembled WGS sequence"/>
</dbReference>